<evidence type="ECO:0000313" key="2">
    <source>
        <dbReference type="Proteomes" id="UP000037904"/>
    </source>
</evidence>
<accession>A0A0N0DDM1</accession>
<dbReference type="EMBL" id="JXCE01000165">
    <property type="protein sequence ID" value="KPA39871.1"/>
    <property type="molecule type" value="Genomic_DNA"/>
</dbReference>
<keyword evidence="2" id="KW-1185">Reference proteome</keyword>
<proteinExistence type="predicted"/>
<organism evidence="1 2">
    <name type="scientific">Fusarium langsethiae</name>
    <dbReference type="NCBI Taxonomy" id="179993"/>
    <lineage>
        <taxon>Eukaryota</taxon>
        <taxon>Fungi</taxon>
        <taxon>Dikarya</taxon>
        <taxon>Ascomycota</taxon>
        <taxon>Pezizomycotina</taxon>
        <taxon>Sordariomycetes</taxon>
        <taxon>Hypocreomycetidae</taxon>
        <taxon>Hypocreales</taxon>
        <taxon>Nectriaceae</taxon>
        <taxon>Fusarium</taxon>
    </lineage>
</organism>
<dbReference type="AlphaFoldDB" id="A0A0N0DDM1"/>
<sequence length="88" mass="9477">MNKPLQGPSLTTRKKAGYSSLLIYNLVKISLLNATSLSPVSSVSALPKGLAIKQLQRTDTISHLLRHIFPSPGKYLLPSRTAASSFGK</sequence>
<protein>
    <submittedName>
        <fullName evidence="1">Uncharacterized protein</fullName>
    </submittedName>
</protein>
<reference evidence="1 2" key="1">
    <citation type="submission" date="2015-04" db="EMBL/GenBank/DDBJ databases">
        <title>The draft genome sequence of Fusarium langsethiae, a T-2/HT-2 mycotoxin producer.</title>
        <authorList>
            <person name="Lysoe E."/>
            <person name="Divon H.H."/>
            <person name="Terzi V."/>
            <person name="Orru L."/>
            <person name="Lamontanara A."/>
            <person name="Kolseth A.-K."/>
            <person name="Frandsen R.J."/>
            <person name="Nielsen K."/>
            <person name="Thrane U."/>
        </authorList>
    </citation>
    <scope>NUCLEOTIDE SEQUENCE [LARGE SCALE GENOMIC DNA]</scope>
    <source>
        <strain evidence="1 2">Fl201059</strain>
    </source>
</reference>
<evidence type="ECO:0000313" key="1">
    <source>
        <dbReference type="EMBL" id="KPA39871.1"/>
    </source>
</evidence>
<gene>
    <name evidence="1" type="ORF">FLAG1_07255</name>
</gene>
<comment type="caution">
    <text evidence="1">The sequence shown here is derived from an EMBL/GenBank/DDBJ whole genome shotgun (WGS) entry which is preliminary data.</text>
</comment>
<name>A0A0N0DDM1_FUSLA</name>
<dbReference type="Proteomes" id="UP000037904">
    <property type="component" value="Unassembled WGS sequence"/>
</dbReference>